<dbReference type="PANTHER" id="PTHR23278">
    <property type="entry name" value="SIDESTEP PROTEIN"/>
    <property type="match status" value="1"/>
</dbReference>
<dbReference type="OrthoDB" id="6419830at2759"/>
<dbReference type="Pfam" id="PF07686">
    <property type="entry name" value="V-set"/>
    <property type="match status" value="1"/>
</dbReference>
<evidence type="ECO:0000313" key="2">
    <source>
        <dbReference type="EMBL" id="GFQ79002.1"/>
    </source>
</evidence>
<keyword evidence="3" id="KW-1185">Reference proteome</keyword>
<dbReference type="PROSITE" id="PS50835">
    <property type="entry name" value="IG_LIKE"/>
    <property type="match status" value="1"/>
</dbReference>
<dbReference type="AlphaFoldDB" id="A0A8X6FGI9"/>
<accession>A0A8X6FGI9</accession>
<reference evidence="2" key="1">
    <citation type="submission" date="2020-07" db="EMBL/GenBank/DDBJ databases">
        <title>Multicomponent nature underlies the extraordinary mechanical properties of spider dragline silk.</title>
        <authorList>
            <person name="Kono N."/>
            <person name="Nakamura H."/>
            <person name="Mori M."/>
            <person name="Yoshida Y."/>
            <person name="Ohtoshi R."/>
            <person name="Malay A.D."/>
            <person name="Moran D.A.P."/>
            <person name="Tomita M."/>
            <person name="Numata K."/>
            <person name="Arakawa K."/>
        </authorList>
    </citation>
    <scope>NUCLEOTIDE SEQUENCE</scope>
</reference>
<dbReference type="Proteomes" id="UP000887116">
    <property type="component" value="Unassembled WGS sequence"/>
</dbReference>
<name>A0A8X6FGI9_TRICU</name>
<dbReference type="InterPro" id="IPR013106">
    <property type="entry name" value="Ig_V-set"/>
</dbReference>
<evidence type="ECO:0000313" key="3">
    <source>
        <dbReference type="Proteomes" id="UP000887116"/>
    </source>
</evidence>
<gene>
    <name evidence="2" type="primary">AVEN_228061_1</name>
    <name evidence="2" type="ORF">TNCT_524051</name>
</gene>
<organism evidence="2 3">
    <name type="scientific">Trichonephila clavata</name>
    <name type="common">Joro spider</name>
    <name type="synonym">Nephila clavata</name>
    <dbReference type="NCBI Taxonomy" id="2740835"/>
    <lineage>
        <taxon>Eukaryota</taxon>
        <taxon>Metazoa</taxon>
        <taxon>Ecdysozoa</taxon>
        <taxon>Arthropoda</taxon>
        <taxon>Chelicerata</taxon>
        <taxon>Arachnida</taxon>
        <taxon>Araneae</taxon>
        <taxon>Araneomorphae</taxon>
        <taxon>Entelegynae</taxon>
        <taxon>Araneoidea</taxon>
        <taxon>Nephilidae</taxon>
        <taxon>Trichonephila</taxon>
    </lineage>
</organism>
<dbReference type="SMART" id="SM00409">
    <property type="entry name" value="IG"/>
    <property type="match status" value="1"/>
</dbReference>
<dbReference type="InterPro" id="IPR013783">
    <property type="entry name" value="Ig-like_fold"/>
</dbReference>
<evidence type="ECO:0000259" key="1">
    <source>
        <dbReference type="PROSITE" id="PS50835"/>
    </source>
</evidence>
<dbReference type="EMBL" id="BMAO01012096">
    <property type="protein sequence ID" value="GFQ79002.1"/>
    <property type="molecule type" value="Genomic_DNA"/>
</dbReference>
<sequence>MLLETFELPEYHAVTGGRAELPCNITQHSTEDKVSLVLWYKEDARAPIYSVDARNSPLEKAKHFPGATLGSRAYFETFTKPTILRIEPIQEKDAGIYRCRVDYRWARTFTHSMMLNVIGKPHLMNV</sequence>
<dbReference type="InterPro" id="IPR003599">
    <property type="entry name" value="Ig_sub"/>
</dbReference>
<dbReference type="PANTHER" id="PTHR23278:SF19">
    <property type="entry name" value="OBSCURIN"/>
    <property type="match status" value="1"/>
</dbReference>
<dbReference type="InterPro" id="IPR007110">
    <property type="entry name" value="Ig-like_dom"/>
</dbReference>
<dbReference type="InterPro" id="IPR036179">
    <property type="entry name" value="Ig-like_dom_sf"/>
</dbReference>
<protein>
    <submittedName>
        <fullName evidence="2">Ig-like domain-containing protein</fullName>
    </submittedName>
</protein>
<feature type="domain" description="Ig-like" evidence="1">
    <location>
        <begin position="1"/>
        <end position="110"/>
    </location>
</feature>
<proteinExistence type="predicted"/>
<dbReference type="SUPFAM" id="SSF48726">
    <property type="entry name" value="Immunoglobulin"/>
    <property type="match status" value="1"/>
</dbReference>
<comment type="caution">
    <text evidence="2">The sequence shown here is derived from an EMBL/GenBank/DDBJ whole genome shotgun (WGS) entry which is preliminary data.</text>
</comment>
<dbReference type="Gene3D" id="2.60.40.10">
    <property type="entry name" value="Immunoglobulins"/>
    <property type="match status" value="1"/>
</dbReference>